<evidence type="ECO:0000313" key="1">
    <source>
        <dbReference type="EMBL" id="SVA99435.1"/>
    </source>
</evidence>
<name>A0A382AD16_9ZZZZ</name>
<dbReference type="SUPFAM" id="SSF52266">
    <property type="entry name" value="SGNH hydrolase"/>
    <property type="match status" value="1"/>
</dbReference>
<dbReference type="Gene3D" id="3.40.50.1110">
    <property type="entry name" value="SGNH hydrolase"/>
    <property type="match status" value="1"/>
</dbReference>
<proteinExistence type="predicted"/>
<sequence>MKFKSFLFGAFTLLILFLALELLASNLYFRKQHPGQISAAWDRVNKSIPIPTYQRFDDDILLKNVNTEANPWTYYPGDDFMLRLHPFIDFTRVITRHGSEKLDYFGFRNDTDLYFSNERNYILVVITGGSEVAGYTHEKTIAQNLENILNSKVDNKQFKVLNLAMNSYAVANEINTYTHLAYQLKPDYVITHSGSNDISNSIQVPEKFKKLGLFYFKHIEKWWLPRLYHFAMMEYVPNLNPYRSFIVQSKNMKRKNFLVYKKGLDQVVDSYIRNVKKYKNIAESNQGKFIVGIQPAKHILELEEQIWITQPNREEVIHLLKDLYSELQQKARKQGFIVFNDLGEFEFADFVHTSESGSIKTAQVYSEKILQDFKE</sequence>
<accession>A0A382AD16</accession>
<dbReference type="InterPro" id="IPR036514">
    <property type="entry name" value="SGNH_hydro_sf"/>
</dbReference>
<protein>
    <submittedName>
        <fullName evidence="1">Uncharacterized protein</fullName>
    </submittedName>
</protein>
<dbReference type="EMBL" id="UINC01024889">
    <property type="protein sequence ID" value="SVA99435.1"/>
    <property type="molecule type" value="Genomic_DNA"/>
</dbReference>
<dbReference type="AlphaFoldDB" id="A0A382AD16"/>
<organism evidence="1">
    <name type="scientific">marine metagenome</name>
    <dbReference type="NCBI Taxonomy" id="408172"/>
    <lineage>
        <taxon>unclassified sequences</taxon>
        <taxon>metagenomes</taxon>
        <taxon>ecological metagenomes</taxon>
    </lineage>
</organism>
<reference evidence="1" key="1">
    <citation type="submission" date="2018-05" db="EMBL/GenBank/DDBJ databases">
        <authorList>
            <person name="Lanie J.A."/>
            <person name="Ng W.-L."/>
            <person name="Kazmierczak K.M."/>
            <person name="Andrzejewski T.M."/>
            <person name="Davidsen T.M."/>
            <person name="Wayne K.J."/>
            <person name="Tettelin H."/>
            <person name="Glass J.I."/>
            <person name="Rusch D."/>
            <person name="Podicherti R."/>
            <person name="Tsui H.-C.T."/>
            <person name="Winkler M.E."/>
        </authorList>
    </citation>
    <scope>NUCLEOTIDE SEQUENCE</scope>
</reference>
<gene>
    <name evidence="1" type="ORF">METZ01_LOCUS152289</name>
</gene>